<keyword evidence="3" id="KW-0328">Glycosyltransferase</keyword>
<evidence type="ECO:0000259" key="2">
    <source>
        <dbReference type="Pfam" id="PF00535"/>
    </source>
</evidence>
<feature type="domain" description="Glycosyltransferase 2-like" evidence="2">
    <location>
        <begin position="3"/>
        <end position="163"/>
    </location>
</feature>
<dbReference type="InterPro" id="IPR011990">
    <property type="entry name" value="TPR-like_helical_dom_sf"/>
</dbReference>
<dbReference type="InterPro" id="IPR001173">
    <property type="entry name" value="Glyco_trans_2-like"/>
</dbReference>
<accession>A0ABW5SV60</accession>
<sequence>MISVIMPVYNVESYIKQSVESILNQTESNLELIIIDDGSTDKSAEIIDTINDDRIILIHQENQGAASARNKGIDVASGDYIVFQDADDVSLHNRLEILKRQFTSSNIGIVHSDMLTVDKDGSPTGYWQSRSMEKKRVLRFFLKIGTFINGASMMLRREVFDDLRYDVNLRIGEDTHLILKALKKWESVHVPDPLYIYRKHDSNTTQELNYDILTQHIRQIIHEHSVEELIPEAFNNVGRNGKIRAYAILSLFLFRRNMAPDAVSWYEKSITECNSIEDQYFIYAINEIINNNYTAALRYLYKCESKDHIVENYIGEILTILGDFDLAYYHFKNAIVHYPNYEEALENIKSLGAKKSYNLLDTSWLKFKSV</sequence>
<dbReference type="SUPFAM" id="SSF53448">
    <property type="entry name" value="Nucleotide-diphospho-sugar transferases"/>
    <property type="match status" value="1"/>
</dbReference>
<dbReference type="InterPro" id="IPR029044">
    <property type="entry name" value="Nucleotide-diphossugar_trans"/>
</dbReference>
<dbReference type="Gene3D" id="1.25.40.10">
    <property type="entry name" value="Tetratricopeptide repeat domain"/>
    <property type="match status" value="1"/>
</dbReference>
<gene>
    <name evidence="3" type="ORF">ACFSVM_22415</name>
</gene>
<proteinExistence type="inferred from homology"/>
<name>A0ABW5SV60_9BACL</name>
<dbReference type="Gene3D" id="3.90.550.10">
    <property type="entry name" value="Spore Coat Polysaccharide Biosynthesis Protein SpsA, Chain A"/>
    <property type="match status" value="1"/>
</dbReference>
<dbReference type="PANTHER" id="PTHR22916">
    <property type="entry name" value="GLYCOSYLTRANSFERASE"/>
    <property type="match status" value="1"/>
</dbReference>
<keyword evidence="4" id="KW-1185">Reference proteome</keyword>
<dbReference type="Proteomes" id="UP001597540">
    <property type="component" value="Unassembled WGS sequence"/>
</dbReference>
<comment type="caution">
    <text evidence="3">The sequence shown here is derived from an EMBL/GenBank/DDBJ whole genome shotgun (WGS) entry which is preliminary data.</text>
</comment>
<reference evidence="4" key="1">
    <citation type="journal article" date="2019" name="Int. J. Syst. Evol. Microbiol.">
        <title>The Global Catalogue of Microorganisms (GCM) 10K type strain sequencing project: providing services to taxonomists for standard genome sequencing and annotation.</title>
        <authorList>
            <consortium name="The Broad Institute Genomics Platform"/>
            <consortium name="The Broad Institute Genome Sequencing Center for Infectious Disease"/>
            <person name="Wu L."/>
            <person name="Ma J."/>
        </authorList>
    </citation>
    <scope>NUCLEOTIDE SEQUENCE [LARGE SCALE GENOMIC DNA]</scope>
    <source>
        <strain evidence="4">KCTC 33849</strain>
    </source>
</reference>
<dbReference type="RefSeq" id="WP_379264677.1">
    <property type="nucleotide sequence ID" value="NZ_JBHUMJ010000011.1"/>
</dbReference>
<dbReference type="SUPFAM" id="SSF48452">
    <property type="entry name" value="TPR-like"/>
    <property type="match status" value="1"/>
</dbReference>
<keyword evidence="3" id="KW-0808">Transferase</keyword>
<dbReference type="EMBL" id="JBHUMJ010000011">
    <property type="protein sequence ID" value="MFD2703189.1"/>
    <property type="molecule type" value="Genomic_DNA"/>
</dbReference>
<dbReference type="PANTHER" id="PTHR22916:SF3">
    <property type="entry name" value="UDP-GLCNAC:BETAGAL BETA-1,3-N-ACETYLGLUCOSAMINYLTRANSFERASE-LIKE PROTEIN 1"/>
    <property type="match status" value="1"/>
</dbReference>
<dbReference type="Pfam" id="PF00535">
    <property type="entry name" value="Glycos_transf_2"/>
    <property type="match status" value="1"/>
</dbReference>
<dbReference type="GO" id="GO:0016757">
    <property type="term" value="F:glycosyltransferase activity"/>
    <property type="evidence" value="ECO:0007669"/>
    <property type="project" value="UniProtKB-KW"/>
</dbReference>
<protein>
    <submittedName>
        <fullName evidence="3">Glycosyltransferase</fullName>
        <ecNumber evidence="3">2.4.-.-</ecNumber>
    </submittedName>
</protein>
<dbReference type="EC" id="2.4.-.-" evidence="3"/>
<evidence type="ECO:0000313" key="4">
    <source>
        <dbReference type="Proteomes" id="UP001597540"/>
    </source>
</evidence>
<evidence type="ECO:0000313" key="3">
    <source>
        <dbReference type="EMBL" id="MFD2703189.1"/>
    </source>
</evidence>
<evidence type="ECO:0000256" key="1">
    <source>
        <dbReference type="ARBA" id="ARBA00006739"/>
    </source>
</evidence>
<comment type="similarity">
    <text evidence="1">Belongs to the glycosyltransferase 2 family.</text>
</comment>
<organism evidence="3 4">
    <name type="scientific">Paenibacillus shunpengii</name>
    <dbReference type="NCBI Taxonomy" id="2054424"/>
    <lineage>
        <taxon>Bacteria</taxon>
        <taxon>Bacillati</taxon>
        <taxon>Bacillota</taxon>
        <taxon>Bacilli</taxon>
        <taxon>Bacillales</taxon>
        <taxon>Paenibacillaceae</taxon>
        <taxon>Paenibacillus</taxon>
    </lineage>
</organism>